<gene>
    <name evidence="2" type="ORF">LXN57_43035</name>
</gene>
<keyword evidence="3" id="KW-1185">Reference proteome</keyword>
<reference evidence="2 3" key="1">
    <citation type="submission" date="2022-06" db="EMBL/GenBank/DDBJ databases">
        <title>Actinoplanes abujensis sp. nov., isolated from Nigerian arid soil.</title>
        <authorList>
            <person name="Ding P."/>
        </authorList>
    </citation>
    <scope>NUCLEOTIDE SEQUENCE [LARGE SCALE GENOMIC DNA]</scope>
    <source>
        <strain evidence="3">TRM88002</strain>
    </source>
</reference>
<keyword evidence="1" id="KW-0732">Signal</keyword>
<dbReference type="InterPro" id="IPR036444">
    <property type="entry name" value="PLipase_A2_dom_sf"/>
</dbReference>
<dbReference type="Pfam" id="PF09056">
    <property type="entry name" value="Phospholip_A2_3"/>
    <property type="match status" value="1"/>
</dbReference>
<dbReference type="Gene3D" id="1.20.90.10">
    <property type="entry name" value="Phospholipase A2 domain"/>
    <property type="match status" value="1"/>
</dbReference>
<evidence type="ECO:0000313" key="2">
    <source>
        <dbReference type="EMBL" id="MCM4084330.1"/>
    </source>
</evidence>
<feature type="signal peptide" evidence="1">
    <location>
        <begin position="1"/>
        <end position="27"/>
    </location>
</feature>
<accession>A0ABT0YEV5</accession>
<dbReference type="SUPFAM" id="SSF48619">
    <property type="entry name" value="Phospholipase A2, PLA2"/>
    <property type="match status" value="1"/>
</dbReference>
<dbReference type="Proteomes" id="UP001523216">
    <property type="component" value="Unassembled WGS sequence"/>
</dbReference>
<feature type="chain" id="PRO_5047056111" evidence="1">
    <location>
        <begin position="28"/>
        <end position="176"/>
    </location>
</feature>
<organism evidence="2 3">
    <name type="scientific">Paractinoplanes hotanensis</name>
    <dbReference type="NCBI Taxonomy" id="2906497"/>
    <lineage>
        <taxon>Bacteria</taxon>
        <taxon>Bacillati</taxon>
        <taxon>Actinomycetota</taxon>
        <taxon>Actinomycetes</taxon>
        <taxon>Micromonosporales</taxon>
        <taxon>Micromonosporaceae</taxon>
        <taxon>Paractinoplanes</taxon>
    </lineage>
</organism>
<sequence length="176" mass="19147">MSRRTNLAATTLAMTVALLAPGGPAQAAAPADKPAVLSAWTQTTATSYAAWNGARLSPAPWTAYAFDWTTDYCTSSPDQPSGFDFRLSCQRHDFGYRNYEAAGGFASNKVRLDDMFYGDLSRKCDSYNAVVRPACDGLAWTYYQAAKKFGAPTVSAADLQRADQMKRDALNRAMID</sequence>
<dbReference type="InterPro" id="IPR015141">
    <property type="entry name" value="PLipase_A2_prok/fun"/>
</dbReference>
<evidence type="ECO:0000256" key="1">
    <source>
        <dbReference type="SAM" id="SignalP"/>
    </source>
</evidence>
<comment type="caution">
    <text evidence="2">The sequence shown here is derived from an EMBL/GenBank/DDBJ whole genome shotgun (WGS) entry which is preliminary data.</text>
</comment>
<proteinExistence type="predicted"/>
<name>A0ABT0YEV5_9ACTN</name>
<protein>
    <submittedName>
        <fullName evidence="2">Phospholipase</fullName>
    </submittedName>
</protein>
<evidence type="ECO:0000313" key="3">
    <source>
        <dbReference type="Proteomes" id="UP001523216"/>
    </source>
</evidence>
<dbReference type="EMBL" id="JAMQOL010000075">
    <property type="protein sequence ID" value="MCM4084330.1"/>
    <property type="molecule type" value="Genomic_DNA"/>
</dbReference>